<sequence>MKKIILLTGATDGIGFETAKSLAAGGHTLLIHGRNQSKLESTLTQLSKVEGVGKLETYKADLSIVADIHKLIAAIQANHQKLDVIINNAGIFSTPKPKIECGLDVRFMVNTIAPYMLTKELISMMPNSGRVINLSSAAQWVVDIDALKGLTDLSDNQAYGQSKLALTMWSARMAEETGKGGPAIISVNPGSLLGSKMVKEAYGMQGKELSIGSEILVEAAISDKFSEATGRYFDNDLGDFSSPHGDAMDTNKNNALVHAIDTLISKFDV</sequence>
<evidence type="ECO:0000256" key="3">
    <source>
        <dbReference type="RuleBase" id="RU000363"/>
    </source>
</evidence>
<dbReference type="PRINTS" id="PR00081">
    <property type="entry name" value="GDHRDH"/>
</dbReference>
<name>A0AA52EJ48_9PROT</name>
<proteinExistence type="inferred from homology"/>
<evidence type="ECO:0000313" key="4">
    <source>
        <dbReference type="EMBL" id="WND02981.1"/>
    </source>
</evidence>
<dbReference type="EMBL" id="CP123872">
    <property type="protein sequence ID" value="WND02981.1"/>
    <property type="molecule type" value="Genomic_DNA"/>
</dbReference>
<organism evidence="4 5">
    <name type="scientific">Temperatibacter marinus</name>
    <dbReference type="NCBI Taxonomy" id="1456591"/>
    <lineage>
        <taxon>Bacteria</taxon>
        <taxon>Pseudomonadati</taxon>
        <taxon>Pseudomonadota</taxon>
        <taxon>Alphaproteobacteria</taxon>
        <taxon>Kordiimonadales</taxon>
        <taxon>Temperatibacteraceae</taxon>
        <taxon>Temperatibacter</taxon>
    </lineage>
</organism>
<keyword evidence="2" id="KW-0560">Oxidoreductase</keyword>
<dbReference type="Gene3D" id="3.40.50.720">
    <property type="entry name" value="NAD(P)-binding Rossmann-like Domain"/>
    <property type="match status" value="1"/>
</dbReference>
<dbReference type="RefSeq" id="WP_310798825.1">
    <property type="nucleotide sequence ID" value="NZ_CP123872.1"/>
</dbReference>
<dbReference type="KEGG" id="tmk:QGN29_01205"/>
<dbReference type="Pfam" id="PF00106">
    <property type="entry name" value="adh_short"/>
    <property type="match status" value="1"/>
</dbReference>
<dbReference type="GO" id="GO:0016491">
    <property type="term" value="F:oxidoreductase activity"/>
    <property type="evidence" value="ECO:0007669"/>
    <property type="project" value="UniProtKB-KW"/>
</dbReference>
<dbReference type="SUPFAM" id="SSF51735">
    <property type="entry name" value="NAD(P)-binding Rossmann-fold domains"/>
    <property type="match status" value="1"/>
</dbReference>
<accession>A0AA52EJ48</accession>
<evidence type="ECO:0000256" key="2">
    <source>
        <dbReference type="ARBA" id="ARBA00023002"/>
    </source>
</evidence>
<dbReference type="PRINTS" id="PR00080">
    <property type="entry name" value="SDRFAMILY"/>
</dbReference>
<gene>
    <name evidence="4" type="ORF">QGN29_01205</name>
</gene>
<dbReference type="InterPro" id="IPR002347">
    <property type="entry name" value="SDR_fam"/>
</dbReference>
<reference evidence="4" key="1">
    <citation type="submission" date="2023-04" db="EMBL/GenBank/DDBJ databases">
        <title>Complete genome sequence of Temperatibacter marinus.</title>
        <authorList>
            <person name="Rong J.-C."/>
            <person name="Yi M.-L."/>
            <person name="Zhao Q."/>
        </authorList>
    </citation>
    <scope>NUCLEOTIDE SEQUENCE</scope>
    <source>
        <strain evidence="4">NBRC 110045</strain>
    </source>
</reference>
<protein>
    <submittedName>
        <fullName evidence="4">SDR family NAD(P)-dependent oxidoreductase</fullName>
    </submittedName>
</protein>
<dbReference type="PANTHER" id="PTHR24320:SF148">
    <property type="entry name" value="NAD(P)-BINDING ROSSMANN-FOLD SUPERFAMILY PROTEIN"/>
    <property type="match status" value="1"/>
</dbReference>
<evidence type="ECO:0000313" key="5">
    <source>
        <dbReference type="Proteomes" id="UP001268683"/>
    </source>
</evidence>
<evidence type="ECO:0000256" key="1">
    <source>
        <dbReference type="ARBA" id="ARBA00006484"/>
    </source>
</evidence>
<dbReference type="InterPro" id="IPR036291">
    <property type="entry name" value="NAD(P)-bd_dom_sf"/>
</dbReference>
<dbReference type="Proteomes" id="UP001268683">
    <property type="component" value="Chromosome"/>
</dbReference>
<dbReference type="AlphaFoldDB" id="A0AA52EJ48"/>
<comment type="similarity">
    <text evidence="1 3">Belongs to the short-chain dehydrogenases/reductases (SDR) family.</text>
</comment>
<dbReference type="PANTHER" id="PTHR24320">
    <property type="entry name" value="RETINOL DEHYDROGENASE"/>
    <property type="match status" value="1"/>
</dbReference>
<keyword evidence="5" id="KW-1185">Reference proteome</keyword>